<evidence type="ECO:0000256" key="8">
    <source>
        <dbReference type="ARBA" id="ARBA00023002"/>
    </source>
</evidence>
<dbReference type="InterPro" id="IPR012776">
    <property type="entry name" value="Trimethyllysine_dOase"/>
</dbReference>
<evidence type="ECO:0000256" key="1">
    <source>
        <dbReference type="ARBA" id="ARBA00001954"/>
    </source>
</evidence>
<comment type="cofactor">
    <cofactor evidence="1">
        <name>Fe(2+)</name>
        <dbReference type="ChEBI" id="CHEBI:29033"/>
    </cofactor>
</comment>
<dbReference type="GO" id="GO:0005739">
    <property type="term" value="C:mitochondrion"/>
    <property type="evidence" value="ECO:0007669"/>
    <property type="project" value="TreeGrafter"/>
</dbReference>
<feature type="domain" description="TauD/TfdA-like" evidence="10">
    <location>
        <begin position="81"/>
        <end position="308"/>
    </location>
</feature>
<comment type="cofactor">
    <cofactor evidence="2">
        <name>L-ascorbate</name>
        <dbReference type="ChEBI" id="CHEBI:38290"/>
    </cofactor>
</comment>
<accession>A0A1V8T9A9</accession>
<keyword evidence="9" id="KW-0408">Iron</keyword>
<evidence type="ECO:0000313" key="12">
    <source>
        <dbReference type="Proteomes" id="UP000192596"/>
    </source>
</evidence>
<dbReference type="InterPro" id="IPR050411">
    <property type="entry name" value="AlphaKG_dependent_hydroxylases"/>
</dbReference>
<comment type="pathway">
    <text evidence="3">Amine and polyamine biosynthesis; carnitine biosynthesis.</text>
</comment>
<gene>
    <name evidence="11" type="ORF">B0A48_06655</name>
</gene>
<evidence type="ECO:0000256" key="9">
    <source>
        <dbReference type="ARBA" id="ARBA00023004"/>
    </source>
</evidence>
<dbReference type="GO" id="GO:0005506">
    <property type="term" value="F:iron ion binding"/>
    <property type="evidence" value="ECO:0007669"/>
    <property type="project" value="InterPro"/>
</dbReference>
<dbReference type="PANTHER" id="PTHR10696">
    <property type="entry name" value="GAMMA-BUTYROBETAINE HYDROXYLASE-RELATED"/>
    <property type="match status" value="1"/>
</dbReference>
<dbReference type="InterPro" id="IPR003819">
    <property type="entry name" value="TauD/TfdA-like"/>
</dbReference>
<dbReference type="SUPFAM" id="SSF51197">
    <property type="entry name" value="Clavaminate synthase-like"/>
    <property type="match status" value="1"/>
</dbReference>
<keyword evidence="6" id="KW-0124">Carnitine biosynthesis</keyword>
<evidence type="ECO:0000256" key="5">
    <source>
        <dbReference type="ARBA" id="ARBA00022723"/>
    </source>
</evidence>
<dbReference type="PANTHER" id="PTHR10696:SF51">
    <property type="entry name" value="TRIMETHYLLYSINE DIOXYGENASE, MITOCHONDRIAL"/>
    <property type="match status" value="1"/>
</dbReference>
<dbReference type="GO" id="GO:0045329">
    <property type="term" value="P:carnitine biosynthetic process"/>
    <property type="evidence" value="ECO:0007669"/>
    <property type="project" value="UniProtKB-UniPathway"/>
</dbReference>
<evidence type="ECO:0000256" key="3">
    <source>
        <dbReference type="ARBA" id="ARBA00005022"/>
    </source>
</evidence>
<dbReference type="InterPro" id="IPR042098">
    <property type="entry name" value="TauD-like_sf"/>
</dbReference>
<dbReference type="STRING" id="1507870.A0A1V8T9A9"/>
<evidence type="ECO:0000256" key="6">
    <source>
        <dbReference type="ARBA" id="ARBA00022873"/>
    </source>
</evidence>
<organism evidence="11 12">
    <name type="scientific">Cryoendolithus antarcticus</name>
    <dbReference type="NCBI Taxonomy" id="1507870"/>
    <lineage>
        <taxon>Eukaryota</taxon>
        <taxon>Fungi</taxon>
        <taxon>Dikarya</taxon>
        <taxon>Ascomycota</taxon>
        <taxon>Pezizomycotina</taxon>
        <taxon>Dothideomycetes</taxon>
        <taxon>Dothideomycetidae</taxon>
        <taxon>Cladosporiales</taxon>
        <taxon>Cladosporiaceae</taxon>
        <taxon>Cryoendolithus</taxon>
    </lineage>
</organism>
<dbReference type="FunFam" id="3.60.130.10:FF:000001">
    <property type="entry name" value="Trimethyllysine dioxygenase, mitochondrial"/>
    <property type="match status" value="1"/>
</dbReference>
<dbReference type="Proteomes" id="UP000192596">
    <property type="component" value="Unassembled WGS sequence"/>
</dbReference>
<dbReference type="OrthoDB" id="408743at2759"/>
<keyword evidence="12" id="KW-1185">Reference proteome</keyword>
<dbReference type="Gene3D" id="3.60.130.10">
    <property type="entry name" value="Clavaminate synthase-like"/>
    <property type="match status" value="1"/>
</dbReference>
<dbReference type="UniPathway" id="UPA00118"/>
<comment type="similarity">
    <text evidence="4">Belongs to the gamma-BBH/TMLD family.</text>
</comment>
<evidence type="ECO:0000256" key="4">
    <source>
        <dbReference type="ARBA" id="ARBA00008654"/>
    </source>
</evidence>
<dbReference type="CDD" id="cd00250">
    <property type="entry name" value="CAS_like"/>
    <property type="match status" value="1"/>
</dbReference>
<dbReference type="GO" id="GO:0050353">
    <property type="term" value="F:trimethyllysine dioxygenase activity"/>
    <property type="evidence" value="ECO:0007669"/>
    <property type="project" value="InterPro"/>
</dbReference>
<dbReference type="Pfam" id="PF02668">
    <property type="entry name" value="TauD"/>
    <property type="match status" value="1"/>
</dbReference>
<evidence type="ECO:0000256" key="2">
    <source>
        <dbReference type="ARBA" id="ARBA00001961"/>
    </source>
</evidence>
<name>A0A1V8T9A9_9PEZI</name>
<dbReference type="InParanoid" id="A0A1V8T9A9"/>
<comment type="caution">
    <text evidence="11">The sequence shown here is derived from an EMBL/GenBank/DDBJ whole genome shotgun (WGS) entry which is preliminary data.</text>
</comment>
<protein>
    <recommendedName>
        <fullName evidence="10">TauD/TfdA-like domain-containing protein</fullName>
    </recommendedName>
</protein>
<dbReference type="NCBIfam" id="TIGR02410">
    <property type="entry name" value="carnitine_TMLD"/>
    <property type="match status" value="1"/>
</dbReference>
<evidence type="ECO:0000259" key="10">
    <source>
        <dbReference type="Pfam" id="PF02668"/>
    </source>
</evidence>
<dbReference type="EMBL" id="NAJO01000013">
    <property type="protein sequence ID" value="OQO07864.1"/>
    <property type="molecule type" value="Genomic_DNA"/>
</dbReference>
<proteinExistence type="inferred from homology"/>
<reference evidence="12" key="1">
    <citation type="submission" date="2017-03" db="EMBL/GenBank/DDBJ databases">
        <title>Genomes of endolithic fungi from Antarctica.</title>
        <authorList>
            <person name="Coleine C."/>
            <person name="Masonjones S."/>
            <person name="Stajich J.E."/>
        </authorList>
    </citation>
    <scope>NUCLEOTIDE SEQUENCE [LARGE SCALE GENOMIC DNA]</scope>
    <source>
        <strain evidence="12">CCFEE 5527</strain>
    </source>
</reference>
<keyword evidence="5" id="KW-0479">Metal-binding</keyword>
<keyword evidence="8" id="KW-0560">Oxidoreductase</keyword>
<sequence>MVAHPEAGRVSQIQTIRDLYQVTFSDGHQSVFTSDAFDAVQDSLKTDLLRIGVVEERLWQASIADDPPRVHYDSIEAGPGMAHLMMLLRVYGFCSVVHTPPTSEATQALLEGIGPIRNTHYGGFYDFTADLSSKDTAYTSESLEPHTDNTYFTEPAGLQALHMLSHTDGSGGKSSLVDGFKAAQILRETDPEAYRILSTTGVYAHASGNQGISIQPASPAPTLSHDKYVDRLMQVRWNNADRAGVAAQIGEEMEAWYRAAAKWDAILSDLHNQYWFQLKPGTLLLFDNWRVLHGRSAFTGKRRMCGGYINRDDFISRFRTTNLTKADLEASTVTG</sequence>
<keyword evidence="7" id="KW-0223">Dioxygenase</keyword>
<dbReference type="AlphaFoldDB" id="A0A1V8T9A9"/>
<evidence type="ECO:0000313" key="11">
    <source>
        <dbReference type="EMBL" id="OQO07864.1"/>
    </source>
</evidence>
<evidence type="ECO:0000256" key="7">
    <source>
        <dbReference type="ARBA" id="ARBA00022964"/>
    </source>
</evidence>